<keyword evidence="4" id="KW-0539">Nucleus</keyword>
<dbReference type="Proteomes" id="UP000509510">
    <property type="component" value="Chromosome I"/>
</dbReference>
<dbReference type="AlphaFoldDB" id="A0A7H8QN53"/>
<keyword evidence="3" id="KW-0804">Transcription</keyword>
<dbReference type="GO" id="GO:0000978">
    <property type="term" value="F:RNA polymerase II cis-regulatory region sequence-specific DNA binding"/>
    <property type="evidence" value="ECO:0007669"/>
    <property type="project" value="TreeGrafter"/>
</dbReference>
<protein>
    <submittedName>
        <fullName evidence="5">Uncharacterized protein</fullName>
    </submittedName>
</protein>
<dbReference type="GeneID" id="55989571"/>
<evidence type="ECO:0000313" key="5">
    <source>
        <dbReference type="EMBL" id="QKX54971.1"/>
    </source>
</evidence>
<sequence length="273" mass="30476">MASRFGYPWSVIDDAVFMNTPEAPGKSLASLRQWYAKIPSHLQWDSSLHPQHRRAVSLLHLRFLAAIVSLTRPFLFFSSAKSTSSTTSAKRTLHEQMSNTCIKATEGAVNILRRMRDDQTLSSLVLFDCHFIGEVIDVLKMAFQKLGSTEHQVMLQFCVDTFSAMERIGWCEKIFPEVEISVQESGVLLPRTMNTTRPPELNLCTVGPTDPFTSGSEMAPFLNHPELGCKGSQLDVFETLDLEAITGLTGVFADTPLSESQFLFDDPGRIQQV</sequence>
<evidence type="ECO:0000256" key="1">
    <source>
        <dbReference type="ARBA" id="ARBA00023015"/>
    </source>
</evidence>
<dbReference type="CDD" id="cd12148">
    <property type="entry name" value="fungal_TF_MHR"/>
    <property type="match status" value="1"/>
</dbReference>
<evidence type="ECO:0000313" key="6">
    <source>
        <dbReference type="Proteomes" id="UP000509510"/>
    </source>
</evidence>
<dbReference type="OrthoDB" id="3266505at2759"/>
<evidence type="ECO:0000256" key="3">
    <source>
        <dbReference type="ARBA" id="ARBA00023163"/>
    </source>
</evidence>
<proteinExistence type="predicted"/>
<gene>
    <name evidence="5" type="ORF">TRUGW13939_02061</name>
</gene>
<dbReference type="PANTHER" id="PTHR47424:SF3">
    <property type="entry name" value="REGULATORY PROTEIN GAL4"/>
    <property type="match status" value="1"/>
</dbReference>
<name>A0A7H8QN53_TALRU</name>
<dbReference type="GO" id="GO:0005634">
    <property type="term" value="C:nucleus"/>
    <property type="evidence" value="ECO:0007669"/>
    <property type="project" value="TreeGrafter"/>
</dbReference>
<reference evidence="6" key="1">
    <citation type="submission" date="2020-06" db="EMBL/GenBank/DDBJ databases">
        <title>A chromosome-scale genome assembly of Talaromyces rugulosus W13939.</title>
        <authorList>
            <person name="Wang B."/>
            <person name="Guo L."/>
            <person name="Ye K."/>
            <person name="Wang L."/>
        </authorList>
    </citation>
    <scope>NUCLEOTIDE SEQUENCE [LARGE SCALE GENOMIC DNA]</scope>
    <source>
        <strain evidence="6">W13939</strain>
    </source>
</reference>
<keyword evidence="1" id="KW-0805">Transcription regulation</keyword>
<keyword evidence="6" id="KW-1185">Reference proteome</keyword>
<dbReference type="GO" id="GO:0000981">
    <property type="term" value="F:DNA-binding transcription factor activity, RNA polymerase II-specific"/>
    <property type="evidence" value="ECO:0007669"/>
    <property type="project" value="TreeGrafter"/>
</dbReference>
<dbReference type="KEGG" id="trg:TRUGW13939_02061"/>
<accession>A0A7H8QN53</accession>
<dbReference type="PANTHER" id="PTHR47424">
    <property type="entry name" value="REGULATORY PROTEIN GAL4"/>
    <property type="match status" value="1"/>
</dbReference>
<keyword evidence="2" id="KW-0238">DNA-binding</keyword>
<dbReference type="InterPro" id="IPR051127">
    <property type="entry name" value="Fungal_SecMet_Regulators"/>
</dbReference>
<dbReference type="RefSeq" id="XP_035341150.1">
    <property type="nucleotide sequence ID" value="XM_035485257.1"/>
</dbReference>
<organism evidence="5 6">
    <name type="scientific">Talaromyces rugulosus</name>
    <name type="common">Penicillium rugulosum</name>
    <dbReference type="NCBI Taxonomy" id="121627"/>
    <lineage>
        <taxon>Eukaryota</taxon>
        <taxon>Fungi</taxon>
        <taxon>Dikarya</taxon>
        <taxon>Ascomycota</taxon>
        <taxon>Pezizomycotina</taxon>
        <taxon>Eurotiomycetes</taxon>
        <taxon>Eurotiomycetidae</taxon>
        <taxon>Eurotiales</taxon>
        <taxon>Trichocomaceae</taxon>
        <taxon>Talaromyces</taxon>
        <taxon>Talaromyces sect. Islandici</taxon>
    </lineage>
</organism>
<dbReference type="EMBL" id="CP055898">
    <property type="protein sequence ID" value="QKX54971.1"/>
    <property type="molecule type" value="Genomic_DNA"/>
</dbReference>
<dbReference type="GO" id="GO:0000435">
    <property type="term" value="P:positive regulation of transcription from RNA polymerase II promoter by galactose"/>
    <property type="evidence" value="ECO:0007669"/>
    <property type="project" value="TreeGrafter"/>
</dbReference>
<evidence type="ECO:0000256" key="2">
    <source>
        <dbReference type="ARBA" id="ARBA00023125"/>
    </source>
</evidence>
<evidence type="ECO:0000256" key="4">
    <source>
        <dbReference type="ARBA" id="ARBA00023242"/>
    </source>
</evidence>